<evidence type="ECO:0000256" key="4">
    <source>
        <dbReference type="ARBA" id="ARBA00022723"/>
    </source>
</evidence>
<dbReference type="GO" id="GO:0030145">
    <property type="term" value="F:manganese ion binding"/>
    <property type="evidence" value="ECO:0007669"/>
    <property type="project" value="InterPro"/>
</dbReference>
<evidence type="ECO:0000256" key="15">
    <source>
        <dbReference type="ARBA" id="ARBA00048994"/>
    </source>
</evidence>
<keyword evidence="18" id="KW-1185">Reference proteome</keyword>
<protein>
    <recommendedName>
        <fullName evidence="11">Xaa-Pro dipeptidase</fullName>
        <ecNumber evidence="10">3.4.13.9</ecNumber>
    </recommendedName>
    <alternativeName>
        <fullName evidence="14">Imidodipeptidase</fullName>
    </alternativeName>
    <alternativeName>
        <fullName evidence="12">Peptidase D</fullName>
    </alternativeName>
    <alternativeName>
        <fullName evidence="13">Proline dipeptidase</fullName>
    </alternativeName>
</protein>
<dbReference type="CDD" id="cd01087">
    <property type="entry name" value="Prolidase"/>
    <property type="match status" value="1"/>
</dbReference>
<comment type="similarity">
    <text evidence="9">Belongs to the peptidase M24B family. Eukaryotic-type prolidase subfamily.</text>
</comment>
<evidence type="ECO:0000256" key="13">
    <source>
        <dbReference type="ARBA" id="ARBA00044284"/>
    </source>
</evidence>
<dbReference type="SMART" id="SM01011">
    <property type="entry name" value="AMP_N"/>
    <property type="match status" value="1"/>
</dbReference>
<evidence type="ECO:0000256" key="5">
    <source>
        <dbReference type="ARBA" id="ARBA00022801"/>
    </source>
</evidence>
<evidence type="ECO:0000256" key="11">
    <source>
        <dbReference type="ARBA" id="ARBA00044141"/>
    </source>
</evidence>
<dbReference type="Pfam" id="PF05195">
    <property type="entry name" value="AMP_N"/>
    <property type="match status" value="1"/>
</dbReference>
<name>A0A914DXW1_9BILA</name>
<dbReference type="PANTHER" id="PTHR48480:SF2">
    <property type="entry name" value="PEPTIDASE D"/>
    <property type="match status" value="1"/>
</dbReference>
<evidence type="ECO:0000256" key="14">
    <source>
        <dbReference type="ARBA" id="ARBA00044351"/>
    </source>
</evidence>
<evidence type="ECO:0000256" key="12">
    <source>
        <dbReference type="ARBA" id="ARBA00044252"/>
    </source>
</evidence>
<dbReference type="PROSITE" id="PS00491">
    <property type="entry name" value="PROLINE_PEPTIDASE"/>
    <property type="match status" value="1"/>
</dbReference>
<evidence type="ECO:0000256" key="6">
    <source>
        <dbReference type="ARBA" id="ARBA00022997"/>
    </source>
</evidence>
<keyword evidence="6" id="KW-0224">Dipeptidase</keyword>
<evidence type="ECO:0000256" key="7">
    <source>
        <dbReference type="ARBA" id="ARBA00023049"/>
    </source>
</evidence>
<keyword evidence="8" id="KW-0464">Manganese</keyword>
<dbReference type="Pfam" id="PF00557">
    <property type="entry name" value="Peptidase_M24"/>
    <property type="match status" value="1"/>
</dbReference>
<evidence type="ECO:0000256" key="10">
    <source>
        <dbReference type="ARBA" id="ARBA00044051"/>
    </source>
</evidence>
<dbReference type="InterPro" id="IPR036005">
    <property type="entry name" value="Creatinase/aminopeptidase-like"/>
</dbReference>
<dbReference type="InterPro" id="IPR001131">
    <property type="entry name" value="Peptidase_M24B_aminopep-P_CS"/>
</dbReference>
<evidence type="ECO:0000256" key="9">
    <source>
        <dbReference type="ARBA" id="ARBA00043990"/>
    </source>
</evidence>
<dbReference type="Gene3D" id="3.90.230.10">
    <property type="entry name" value="Creatinase/methionine aminopeptidase superfamily"/>
    <property type="match status" value="1"/>
</dbReference>
<dbReference type="InterPro" id="IPR007865">
    <property type="entry name" value="Aminopep_P_N"/>
</dbReference>
<evidence type="ECO:0000259" key="17">
    <source>
        <dbReference type="SMART" id="SM01011"/>
    </source>
</evidence>
<dbReference type="GO" id="GO:0070006">
    <property type="term" value="F:metalloaminopeptidase activity"/>
    <property type="evidence" value="ECO:0007669"/>
    <property type="project" value="InterPro"/>
</dbReference>
<feature type="domain" description="Aminopeptidase P N-terminal" evidence="17">
    <location>
        <begin position="12"/>
        <end position="150"/>
    </location>
</feature>
<dbReference type="Proteomes" id="UP000887540">
    <property type="component" value="Unplaced"/>
</dbReference>
<keyword evidence="4 16" id="KW-0479">Metal-binding</keyword>
<accession>A0A914DXW1</accession>
<evidence type="ECO:0000313" key="18">
    <source>
        <dbReference type="Proteomes" id="UP000887540"/>
    </source>
</evidence>
<dbReference type="SUPFAM" id="SSF53092">
    <property type="entry name" value="Creatinase/prolidase N-terminal domain"/>
    <property type="match status" value="1"/>
</dbReference>
<evidence type="ECO:0000256" key="16">
    <source>
        <dbReference type="RuleBase" id="RU000590"/>
    </source>
</evidence>
<evidence type="ECO:0000256" key="8">
    <source>
        <dbReference type="ARBA" id="ARBA00023211"/>
    </source>
</evidence>
<keyword evidence="5" id="KW-0378">Hydrolase</keyword>
<dbReference type="WBParaSite" id="ACRNAN_scaffold4725.g24641.t1">
    <property type="protein sequence ID" value="ACRNAN_scaffold4725.g24641.t1"/>
    <property type="gene ID" value="ACRNAN_scaffold4725.g24641"/>
</dbReference>
<reference evidence="19" key="1">
    <citation type="submission" date="2022-11" db="UniProtKB">
        <authorList>
            <consortium name="WormBaseParasite"/>
        </authorList>
    </citation>
    <scope>IDENTIFICATION</scope>
</reference>
<dbReference type="SUPFAM" id="SSF55920">
    <property type="entry name" value="Creatinase/aminopeptidase"/>
    <property type="match status" value="1"/>
</dbReference>
<evidence type="ECO:0000256" key="2">
    <source>
        <dbReference type="ARBA" id="ARBA00011738"/>
    </source>
</evidence>
<dbReference type="AlphaFoldDB" id="A0A914DXW1"/>
<sequence>MSFQLGENTLKVTPKLFAENRTRLIDELRKKVSHSGVVVLEGGKERFRYNTDFDDLPFRQESYFFWAFGVHESDCYGIIDIDSGKSILLPPRLHPDFAIWSGKIEPESWFLEKYETDEVHFNDKDTIRDILHRLNAQQILLLRAENTDSGSILEPAEFEGKDEFNIDITTLYPILAELRVIKTDLELEVLRYAVQIACDAHRTVMRNIQPGYYEYQMESLFRHTSYFHGGCRYFGYTCIGASGCNAAILHYGNQNSPNSKKLYDGDICCFDMGPEYNCYTSDITCSFPCNGKFSEKQKIIYNLVYEANQTVFKAAKPGVRWTEMHILAERIILKGLKDAGILTGDVEEMLEKRVGAVFMPHGLGHFVGLEIHDVGGYLGDALPRSSLPGLKYLRTTRTLKERMVVAIEPGCYFNDTLLDKALADPELSKYFNNEALKEYRGIGGVRVEDNVVIWENGNENMSADLPRTIEEIEAFMGKKDDNNNF</sequence>
<dbReference type="EC" id="3.4.13.9" evidence="10"/>
<comment type="subunit">
    <text evidence="2">Homodimer.</text>
</comment>
<dbReference type="PANTHER" id="PTHR48480">
    <property type="match status" value="1"/>
</dbReference>
<comment type="cofactor">
    <cofactor evidence="1">
        <name>Mn(2+)</name>
        <dbReference type="ChEBI" id="CHEBI:29035"/>
    </cofactor>
</comment>
<dbReference type="InterPro" id="IPR029149">
    <property type="entry name" value="Creatin/AminoP/Spt16_N"/>
</dbReference>
<keyword evidence="3" id="KW-0645">Protease</keyword>
<dbReference type="FunFam" id="3.90.230.10:FF:000002">
    <property type="entry name" value="Xaa-Pro aminopeptidase 3"/>
    <property type="match status" value="1"/>
</dbReference>
<dbReference type="GO" id="GO:0006508">
    <property type="term" value="P:proteolysis"/>
    <property type="evidence" value="ECO:0007669"/>
    <property type="project" value="UniProtKB-KW"/>
</dbReference>
<dbReference type="Gene3D" id="3.40.350.10">
    <property type="entry name" value="Creatinase/prolidase N-terminal domain"/>
    <property type="match status" value="1"/>
</dbReference>
<organism evidence="18 19">
    <name type="scientific">Acrobeloides nanus</name>
    <dbReference type="NCBI Taxonomy" id="290746"/>
    <lineage>
        <taxon>Eukaryota</taxon>
        <taxon>Metazoa</taxon>
        <taxon>Ecdysozoa</taxon>
        <taxon>Nematoda</taxon>
        <taxon>Chromadorea</taxon>
        <taxon>Rhabditida</taxon>
        <taxon>Tylenchina</taxon>
        <taxon>Cephalobomorpha</taxon>
        <taxon>Cephaloboidea</taxon>
        <taxon>Cephalobidae</taxon>
        <taxon>Acrobeloides</taxon>
    </lineage>
</organism>
<evidence type="ECO:0000313" key="19">
    <source>
        <dbReference type="WBParaSite" id="ACRNAN_scaffold4725.g24641.t1"/>
    </source>
</evidence>
<dbReference type="InterPro" id="IPR000994">
    <property type="entry name" value="Pept_M24"/>
</dbReference>
<keyword evidence="7" id="KW-0482">Metalloprotease</keyword>
<dbReference type="GO" id="GO:0102009">
    <property type="term" value="F:proline dipeptidase activity"/>
    <property type="evidence" value="ECO:0007669"/>
    <property type="project" value="UniProtKB-EC"/>
</dbReference>
<evidence type="ECO:0000256" key="3">
    <source>
        <dbReference type="ARBA" id="ARBA00022670"/>
    </source>
</evidence>
<comment type="catalytic activity">
    <reaction evidence="15">
        <text>Xaa-L-Pro dipeptide + H2O = an L-alpha-amino acid + L-proline</text>
        <dbReference type="Rhea" id="RHEA:76407"/>
        <dbReference type="ChEBI" id="CHEBI:15377"/>
        <dbReference type="ChEBI" id="CHEBI:59869"/>
        <dbReference type="ChEBI" id="CHEBI:60039"/>
        <dbReference type="ChEBI" id="CHEBI:195196"/>
        <dbReference type="EC" id="3.4.13.9"/>
    </reaction>
</comment>
<proteinExistence type="inferred from homology"/>
<dbReference type="InterPro" id="IPR052433">
    <property type="entry name" value="X-Pro_dipept-like"/>
</dbReference>
<evidence type="ECO:0000256" key="1">
    <source>
        <dbReference type="ARBA" id="ARBA00001936"/>
    </source>
</evidence>